<evidence type="ECO:0000313" key="1">
    <source>
        <dbReference type="EMBL" id="GIU47921.1"/>
    </source>
</evidence>
<protein>
    <submittedName>
        <fullName evidence="1">Uncharacterized protein</fullName>
    </submittedName>
</protein>
<comment type="caution">
    <text evidence="1">The sequence shown here is derived from an EMBL/GenBank/DDBJ whole genome shotgun (WGS) entry which is preliminary data.</text>
</comment>
<proteinExistence type="predicted"/>
<sequence>MLPRNSSSRTGYKFAGAKKNTAVKQRASIPFIEQYGVSYKGVWHRGQRARTPVGSARFLMTKSQDWHKVILLSAASIFTQF</sequence>
<gene>
    <name evidence="1" type="ORF">TUM4438_28150</name>
</gene>
<dbReference type="Proteomes" id="UP000887104">
    <property type="component" value="Unassembled WGS sequence"/>
</dbReference>
<accession>A0ABQ4PJX4</accession>
<name>A0ABQ4PJX4_9GAMM</name>
<reference evidence="1" key="1">
    <citation type="submission" date="2021-05" db="EMBL/GenBank/DDBJ databases">
        <title>Molecular characterization for Shewanella algae harboring chromosomal blaOXA-55-like strains isolated from clinical and environment sample.</title>
        <authorList>
            <person name="Ohama Y."/>
            <person name="Aoki K."/>
            <person name="Harada S."/>
            <person name="Moriya K."/>
            <person name="Ishii Y."/>
            <person name="Tateda K."/>
        </authorList>
    </citation>
    <scope>NUCLEOTIDE SEQUENCE</scope>
    <source>
        <strain evidence="1">JCM 11563</strain>
    </source>
</reference>
<dbReference type="EMBL" id="BPEY01000052">
    <property type="protein sequence ID" value="GIU47921.1"/>
    <property type="molecule type" value="Genomic_DNA"/>
</dbReference>
<organism evidence="1 2">
    <name type="scientific">Shewanella sairae</name>
    <dbReference type="NCBI Taxonomy" id="190310"/>
    <lineage>
        <taxon>Bacteria</taxon>
        <taxon>Pseudomonadati</taxon>
        <taxon>Pseudomonadota</taxon>
        <taxon>Gammaproteobacteria</taxon>
        <taxon>Alteromonadales</taxon>
        <taxon>Shewanellaceae</taxon>
        <taxon>Shewanella</taxon>
    </lineage>
</organism>
<evidence type="ECO:0000313" key="2">
    <source>
        <dbReference type="Proteomes" id="UP000887104"/>
    </source>
</evidence>
<keyword evidence="2" id="KW-1185">Reference proteome</keyword>